<dbReference type="RefSeq" id="WP_189562443.1">
    <property type="nucleotide sequence ID" value="NZ_BMXF01000001.1"/>
</dbReference>
<evidence type="ECO:0000256" key="2">
    <source>
        <dbReference type="ARBA" id="ARBA00023043"/>
    </source>
</evidence>
<dbReference type="InterPro" id="IPR051165">
    <property type="entry name" value="Multifunctional_ANK_Repeat"/>
</dbReference>
<dbReference type="PANTHER" id="PTHR24123:SF33">
    <property type="entry name" value="PROTEIN HOS4"/>
    <property type="match status" value="1"/>
</dbReference>
<dbReference type="InterPro" id="IPR036770">
    <property type="entry name" value="Ankyrin_rpt-contain_sf"/>
</dbReference>
<dbReference type="SMART" id="SM00248">
    <property type="entry name" value="ANK"/>
    <property type="match status" value="9"/>
</dbReference>
<dbReference type="PROSITE" id="PS50297">
    <property type="entry name" value="ANK_REP_REGION"/>
    <property type="match status" value="2"/>
</dbReference>
<gene>
    <name evidence="5" type="ORF">GCM10007390_01580</name>
</gene>
<dbReference type="PANTHER" id="PTHR24123">
    <property type="entry name" value="ANKYRIN REPEAT-CONTAINING"/>
    <property type="match status" value="1"/>
</dbReference>
<evidence type="ECO:0008006" key="7">
    <source>
        <dbReference type="Google" id="ProtNLM"/>
    </source>
</evidence>
<dbReference type="AlphaFoldDB" id="A0A8J3G7S0"/>
<sequence>MKIKLFFTFSLLLAGVSLSAQNIFHSREFWASKPSVDIVKQKMAEGNNILEMGPGGWDGPLLSIMADCDYETIKYVLDQPGIDVNVVTHHSNNYLMWTTQKGNVPVMKLLLDKGSKTDIINSHGQSFLMHAALSGKADPEMYDLCLQNGGDIKNDKDEQGRNVMLTAIGGLKDLSFLNYFTSKGLTLNDTDNDGNGLFHYAVVGGNTGTLQELVKMGVSYAPNLKGENAFSFIGRGRGAKLNLALLQYLKSLGLDPKVPSANGQTLAHTLARTGAEEPVLQFLIENDIDLSQADKEGNTPLMLAAARGNAPFINFWLAKNDINATNNAGQSALTQAVANNSAEIVKLLIEKGAKTDVKDEDGNDLYGTLISSYRKGRGSVQRATEIMDLLNASGLEMPRNGKLIHTALDKDDTDLMATLIKSGEDINAKDKDGYTILHYASMKSKDLDLLKFLIDNGANAKLKTELDESVLDLIAENEVLGKQELNLDFLKK</sequence>
<feature type="repeat" description="ANK" evidence="3">
    <location>
        <begin position="262"/>
        <end position="295"/>
    </location>
</feature>
<evidence type="ECO:0000313" key="6">
    <source>
        <dbReference type="Proteomes" id="UP000598271"/>
    </source>
</evidence>
<evidence type="ECO:0000256" key="4">
    <source>
        <dbReference type="SAM" id="SignalP"/>
    </source>
</evidence>
<feature type="repeat" description="ANK" evidence="3">
    <location>
        <begin position="328"/>
        <end position="360"/>
    </location>
</feature>
<organism evidence="5 6">
    <name type="scientific">Persicitalea jodogahamensis</name>
    <dbReference type="NCBI Taxonomy" id="402147"/>
    <lineage>
        <taxon>Bacteria</taxon>
        <taxon>Pseudomonadati</taxon>
        <taxon>Bacteroidota</taxon>
        <taxon>Cytophagia</taxon>
        <taxon>Cytophagales</taxon>
        <taxon>Spirosomataceae</taxon>
        <taxon>Persicitalea</taxon>
    </lineage>
</organism>
<comment type="caution">
    <text evidence="5">The sequence shown here is derived from an EMBL/GenBank/DDBJ whole genome shotgun (WGS) entry which is preliminary data.</text>
</comment>
<evidence type="ECO:0000313" key="5">
    <source>
        <dbReference type="EMBL" id="GHB52592.1"/>
    </source>
</evidence>
<dbReference type="EMBL" id="BMXF01000001">
    <property type="protein sequence ID" value="GHB52592.1"/>
    <property type="molecule type" value="Genomic_DNA"/>
</dbReference>
<dbReference type="PRINTS" id="PR01415">
    <property type="entry name" value="ANKYRIN"/>
</dbReference>
<proteinExistence type="predicted"/>
<dbReference type="Proteomes" id="UP000598271">
    <property type="component" value="Unassembled WGS sequence"/>
</dbReference>
<keyword evidence="2 3" id="KW-0040">ANK repeat</keyword>
<dbReference type="Gene3D" id="1.25.40.20">
    <property type="entry name" value="Ankyrin repeat-containing domain"/>
    <property type="match status" value="2"/>
</dbReference>
<protein>
    <recommendedName>
        <fullName evidence="7">Ankyrin repeat domain-containing protein</fullName>
    </recommendedName>
</protein>
<evidence type="ECO:0000256" key="3">
    <source>
        <dbReference type="PROSITE-ProRule" id="PRU00023"/>
    </source>
</evidence>
<dbReference type="Pfam" id="PF12796">
    <property type="entry name" value="Ank_2"/>
    <property type="match status" value="2"/>
</dbReference>
<evidence type="ECO:0000256" key="1">
    <source>
        <dbReference type="ARBA" id="ARBA00022737"/>
    </source>
</evidence>
<name>A0A8J3G7S0_9BACT</name>
<accession>A0A8J3G7S0</accession>
<reference evidence="5 6" key="1">
    <citation type="journal article" date="2014" name="Int. J. Syst. Evol. Microbiol.">
        <title>Complete genome sequence of Corynebacterium casei LMG S-19264T (=DSM 44701T), isolated from a smear-ripened cheese.</title>
        <authorList>
            <consortium name="US DOE Joint Genome Institute (JGI-PGF)"/>
            <person name="Walter F."/>
            <person name="Albersmeier A."/>
            <person name="Kalinowski J."/>
            <person name="Ruckert C."/>
        </authorList>
    </citation>
    <scope>NUCLEOTIDE SEQUENCE [LARGE SCALE GENOMIC DNA]</scope>
    <source>
        <strain evidence="5 6">KCTC 12866</strain>
    </source>
</reference>
<feature type="repeat" description="ANK" evidence="3">
    <location>
        <begin position="399"/>
        <end position="431"/>
    </location>
</feature>
<dbReference type="Pfam" id="PF13637">
    <property type="entry name" value="Ank_4"/>
    <property type="match status" value="1"/>
</dbReference>
<dbReference type="PROSITE" id="PS50088">
    <property type="entry name" value="ANK_REPEAT"/>
    <property type="match status" value="4"/>
</dbReference>
<feature type="repeat" description="ANK" evidence="3">
    <location>
        <begin position="432"/>
        <end position="465"/>
    </location>
</feature>
<dbReference type="SUPFAM" id="SSF48403">
    <property type="entry name" value="Ankyrin repeat"/>
    <property type="match status" value="2"/>
</dbReference>
<keyword evidence="1" id="KW-0677">Repeat</keyword>
<dbReference type="InterPro" id="IPR002110">
    <property type="entry name" value="Ankyrin_rpt"/>
</dbReference>
<feature type="signal peptide" evidence="4">
    <location>
        <begin position="1"/>
        <end position="20"/>
    </location>
</feature>
<keyword evidence="6" id="KW-1185">Reference proteome</keyword>
<keyword evidence="4" id="KW-0732">Signal</keyword>
<feature type="chain" id="PRO_5035310229" description="Ankyrin repeat domain-containing protein" evidence="4">
    <location>
        <begin position="21"/>
        <end position="492"/>
    </location>
</feature>